<keyword evidence="10" id="KW-1185">Reference proteome</keyword>
<comment type="caution">
    <text evidence="9">The sequence shown here is derived from an EMBL/GenBank/DDBJ whole genome shotgun (WGS) entry which is preliminary data.</text>
</comment>
<evidence type="ECO:0000313" key="10">
    <source>
        <dbReference type="Proteomes" id="UP001201812"/>
    </source>
</evidence>
<keyword evidence="6" id="KW-0865">Zymogen</keyword>
<gene>
    <name evidence="9" type="ORF">DdX_09211</name>
</gene>
<dbReference type="FunFam" id="3.90.70.10:FF:000031">
    <property type="entry name" value="Cathepsin B"/>
    <property type="match status" value="1"/>
</dbReference>
<name>A0AAD4N1B7_9BILA</name>
<comment type="similarity">
    <text evidence="1">Belongs to the peptidase C1 family.</text>
</comment>
<evidence type="ECO:0000256" key="4">
    <source>
        <dbReference type="ARBA" id="ARBA00022801"/>
    </source>
</evidence>
<evidence type="ECO:0000256" key="3">
    <source>
        <dbReference type="ARBA" id="ARBA00022729"/>
    </source>
</evidence>
<dbReference type="InterPro" id="IPR038765">
    <property type="entry name" value="Papain-like_cys_pep_sf"/>
</dbReference>
<dbReference type="InterPro" id="IPR000668">
    <property type="entry name" value="Peptidase_C1A_C"/>
</dbReference>
<dbReference type="SUPFAM" id="SSF54001">
    <property type="entry name" value="Cysteine proteinases"/>
    <property type="match status" value="1"/>
</dbReference>
<evidence type="ECO:0000313" key="9">
    <source>
        <dbReference type="EMBL" id="KAI1713139.1"/>
    </source>
</evidence>
<dbReference type="InterPro" id="IPR025660">
    <property type="entry name" value="Pept_his_AS"/>
</dbReference>
<dbReference type="AlphaFoldDB" id="A0AAD4N1B7"/>
<dbReference type="PRINTS" id="PR00705">
    <property type="entry name" value="PAPAIN"/>
</dbReference>
<dbReference type="Gene3D" id="3.90.70.10">
    <property type="entry name" value="Cysteine proteinases"/>
    <property type="match status" value="1"/>
</dbReference>
<proteinExistence type="inferred from homology"/>
<dbReference type="PANTHER" id="PTHR12411">
    <property type="entry name" value="CYSTEINE PROTEASE FAMILY C1-RELATED"/>
    <property type="match status" value="1"/>
</dbReference>
<keyword evidence="5" id="KW-0788">Thiol protease</keyword>
<keyword evidence="2 9" id="KW-0645">Protease</keyword>
<dbReference type="InterPro" id="IPR025661">
    <property type="entry name" value="Pept_asp_AS"/>
</dbReference>
<evidence type="ECO:0000256" key="7">
    <source>
        <dbReference type="ARBA" id="ARBA00023157"/>
    </source>
</evidence>
<dbReference type="PROSITE" id="PS00640">
    <property type="entry name" value="THIOL_PROTEASE_ASN"/>
    <property type="match status" value="1"/>
</dbReference>
<dbReference type="InterPro" id="IPR013128">
    <property type="entry name" value="Peptidase_C1A"/>
</dbReference>
<evidence type="ECO:0000256" key="1">
    <source>
        <dbReference type="ARBA" id="ARBA00008455"/>
    </source>
</evidence>
<dbReference type="Proteomes" id="UP001201812">
    <property type="component" value="Unassembled WGS sequence"/>
</dbReference>
<keyword evidence="7" id="KW-1015">Disulfide bond</keyword>
<reference evidence="9" key="1">
    <citation type="submission" date="2022-01" db="EMBL/GenBank/DDBJ databases">
        <title>Genome Sequence Resource for Two Populations of Ditylenchus destructor, the Migratory Endoparasitic Phytonematode.</title>
        <authorList>
            <person name="Zhang H."/>
            <person name="Lin R."/>
            <person name="Xie B."/>
        </authorList>
    </citation>
    <scope>NUCLEOTIDE SEQUENCE</scope>
    <source>
        <strain evidence="9">BazhouSP</strain>
    </source>
</reference>
<dbReference type="EMBL" id="JAKKPZ010000016">
    <property type="protein sequence ID" value="KAI1713139.1"/>
    <property type="molecule type" value="Genomic_DNA"/>
</dbReference>
<accession>A0AAD4N1B7</accession>
<evidence type="ECO:0000259" key="8">
    <source>
        <dbReference type="SMART" id="SM00645"/>
    </source>
</evidence>
<organism evidence="9 10">
    <name type="scientific">Ditylenchus destructor</name>
    <dbReference type="NCBI Taxonomy" id="166010"/>
    <lineage>
        <taxon>Eukaryota</taxon>
        <taxon>Metazoa</taxon>
        <taxon>Ecdysozoa</taxon>
        <taxon>Nematoda</taxon>
        <taxon>Chromadorea</taxon>
        <taxon>Rhabditida</taxon>
        <taxon>Tylenchina</taxon>
        <taxon>Tylenchomorpha</taxon>
        <taxon>Sphaerularioidea</taxon>
        <taxon>Anguinidae</taxon>
        <taxon>Anguininae</taxon>
        <taxon>Ditylenchus</taxon>
    </lineage>
</organism>
<dbReference type="PROSITE" id="PS00639">
    <property type="entry name" value="THIOL_PROTEASE_HIS"/>
    <property type="match status" value="1"/>
</dbReference>
<dbReference type="CDD" id="cd02620">
    <property type="entry name" value="Peptidase_C1A_CathepsinB"/>
    <property type="match status" value="1"/>
</dbReference>
<dbReference type="InterPro" id="IPR000169">
    <property type="entry name" value="Pept_cys_AS"/>
</dbReference>
<evidence type="ECO:0000256" key="2">
    <source>
        <dbReference type="ARBA" id="ARBA00022670"/>
    </source>
</evidence>
<keyword evidence="3" id="KW-0732">Signal</keyword>
<dbReference type="PROSITE" id="PS00139">
    <property type="entry name" value="THIOL_PROTEASE_CYS"/>
    <property type="match status" value="1"/>
</dbReference>
<evidence type="ECO:0000256" key="5">
    <source>
        <dbReference type="ARBA" id="ARBA00022807"/>
    </source>
</evidence>
<evidence type="ECO:0000256" key="6">
    <source>
        <dbReference type="ARBA" id="ARBA00023145"/>
    </source>
</evidence>
<protein>
    <submittedName>
        <fullName evidence="9">Papain family cysteine protease domain-containing protein</fullName>
    </submittedName>
</protein>
<keyword evidence="4" id="KW-0378">Hydrolase</keyword>
<dbReference type="SMART" id="SM00645">
    <property type="entry name" value="Pept_C1"/>
    <property type="match status" value="1"/>
</dbReference>
<feature type="domain" description="Peptidase C1A papain C-terminal" evidence="8">
    <location>
        <begin position="178"/>
        <end position="429"/>
    </location>
</feature>
<dbReference type="GO" id="GO:0006508">
    <property type="term" value="P:proteolysis"/>
    <property type="evidence" value="ECO:0007669"/>
    <property type="project" value="UniProtKB-KW"/>
</dbReference>
<dbReference type="Pfam" id="PF00112">
    <property type="entry name" value="Peptidase_C1"/>
    <property type="match status" value="1"/>
</dbReference>
<dbReference type="GO" id="GO:0008234">
    <property type="term" value="F:cysteine-type peptidase activity"/>
    <property type="evidence" value="ECO:0007669"/>
    <property type="project" value="UniProtKB-KW"/>
</dbReference>
<sequence length="453" mass="50666">MIDLVILPPGDILAKTVFNEPYDDKYSEHIKFGNFSDLASILKGLLEMRKLLLVLSLCGLALATGTWSRYSERISDTFAGSSSSSSASQEDDQQIRRNSLSLNEVMNYKVSREAEQLSGQELVDYVNRHQNLWTAELNPKFDNLEENVKWGLMGVNHVRNSVKARKTLGKSRYLDIDLPKNFDARQQWPSCQSLKMIRDQSSCGSCWAFGAVEAMSDRICIASGGQIQVSLSADDLLSCCHSCGFGCDGGDPLAAWQYWAKDGIVSGSNFTAKQGCKPYPFPPCEHHSNKTHYQPCKHDLYPTPKCEKTCQSGYSGRTYDQDKYYGRNAYAVDDNVQAIQNELYTNGPLEIAFEVYEDFLNYQGGIYFHQGGKLGGGHAVKLVGWGEENSVPYWTVANSWNTDWGEDGFFRIIRGKDECGIESGVVGGLPDLQRSPTFEGARHHSHHHHHHSD</sequence>